<evidence type="ECO:0000313" key="8">
    <source>
        <dbReference type="EMBL" id="VAX16342.1"/>
    </source>
</evidence>
<dbReference type="CDD" id="cd00082">
    <property type="entry name" value="HisKA"/>
    <property type="match status" value="1"/>
</dbReference>
<dbReference type="EMBL" id="UOGC01000026">
    <property type="protein sequence ID" value="VAX16342.1"/>
    <property type="molecule type" value="Genomic_DNA"/>
</dbReference>
<dbReference type="GO" id="GO:0000155">
    <property type="term" value="F:phosphorelay sensor kinase activity"/>
    <property type="evidence" value="ECO:0007669"/>
    <property type="project" value="InterPro"/>
</dbReference>
<sequence length="391" mass="43678">MARFKELATFLEENRGVILAEWVEIVIKIEEYSATPKSELSSNLNVAFDGYISLMCHNDSKKLDQFLDFIAEKRMALGFPLHTVQRASSAFVPIAITLILSRFGKNSSDFISKAIQIMGYTSENLSVRYQALALLEHQTSMRQIEETVRQLMIEKERAEKAVTLKNNFLSNITHELRTPLTVILGFSKLLWKESIPAEKIKELGEIIHSSGSSLLRLVDETIMMAKLESGEDKIRSSYVYLNDLITASISAAKKDLKDSTHEWVTELCKPEPMIAGDFDKLLSMFFNIFANAVKFSPENSKIVVRSSVKKFDALIDVIDEGIGISSEDQDTVFEKFHQKDGASARKYSGTGIGLALARMVATYHGGDITLSSNPSGKGTVFTIRLPMARDI</sequence>
<reference evidence="8" key="1">
    <citation type="submission" date="2018-06" db="EMBL/GenBank/DDBJ databases">
        <authorList>
            <person name="Zhirakovskaya E."/>
        </authorList>
    </citation>
    <scope>NUCLEOTIDE SEQUENCE</scope>
</reference>
<dbReference type="Gene3D" id="1.10.287.130">
    <property type="match status" value="1"/>
</dbReference>
<dbReference type="InterPro" id="IPR003594">
    <property type="entry name" value="HATPase_dom"/>
</dbReference>
<dbReference type="Pfam" id="PF02518">
    <property type="entry name" value="HATPase_c"/>
    <property type="match status" value="1"/>
</dbReference>
<proteinExistence type="predicted"/>
<keyword evidence="4" id="KW-0808">Transferase</keyword>
<dbReference type="PROSITE" id="PS50109">
    <property type="entry name" value="HIS_KIN"/>
    <property type="match status" value="1"/>
</dbReference>
<evidence type="ECO:0000256" key="6">
    <source>
        <dbReference type="ARBA" id="ARBA00023012"/>
    </source>
</evidence>
<dbReference type="Pfam" id="PF00512">
    <property type="entry name" value="HisKA"/>
    <property type="match status" value="1"/>
</dbReference>
<dbReference type="InterPro" id="IPR003661">
    <property type="entry name" value="HisK_dim/P_dom"/>
</dbReference>
<evidence type="ECO:0000256" key="1">
    <source>
        <dbReference type="ARBA" id="ARBA00000085"/>
    </source>
</evidence>
<dbReference type="Gene3D" id="3.30.565.10">
    <property type="entry name" value="Histidine kinase-like ATPase, C-terminal domain"/>
    <property type="match status" value="1"/>
</dbReference>
<evidence type="ECO:0000256" key="3">
    <source>
        <dbReference type="ARBA" id="ARBA00022553"/>
    </source>
</evidence>
<dbReference type="InterPro" id="IPR005467">
    <property type="entry name" value="His_kinase_dom"/>
</dbReference>
<dbReference type="PANTHER" id="PTHR43711:SF26">
    <property type="entry name" value="SENSOR HISTIDINE KINASE RCSC"/>
    <property type="match status" value="1"/>
</dbReference>
<gene>
    <name evidence="8" type="ORF">MNBD_NITROSPINAE01-1397</name>
</gene>
<keyword evidence="3" id="KW-0597">Phosphoprotein</keyword>
<dbReference type="InterPro" id="IPR050736">
    <property type="entry name" value="Sensor_HK_Regulatory"/>
</dbReference>
<organism evidence="8">
    <name type="scientific">hydrothermal vent metagenome</name>
    <dbReference type="NCBI Taxonomy" id="652676"/>
    <lineage>
        <taxon>unclassified sequences</taxon>
        <taxon>metagenomes</taxon>
        <taxon>ecological metagenomes</taxon>
    </lineage>
</organism>
<dbReference type="InterPro" id="IPR004358">
    <property type="entry name" value="Sig_transdc_His_kin-like_C"/>
</dbReference>
<dbReference type="PANTHER" id="PTHR43711">
    <property type="entry name" value="TWO-COMPONENT HISTIDINE KINASE"/>
    <property type="match status" value="1"/>
</dbReference>
<keyword evidence="6" id="KW-0902">Two-component regulatory system</keyword>
<dbReference type="InterPro" id="IPR036097">
    <property type="entry name" value="HisK_dim/P_sf"/>
</dbReference>
<protein>
    <recommendedName>
        <fullName evidence="2">histidine kinase</fullName>
        <ecNumber evidence="2">2.7.13.3</ecNumber>
    </recommendedName>
</protein>
<evidence type="ECO:0000256" key="2">
    <source>
        <dbReference type="ARBA" id="ARBA00012438"/>
    </source>
</evidence>
<keyword evidence="5" id="KW-0418">Kinase</keyword>
<evidence type="ECO:0000256" key="4">
    <source>
        <dbReference type="ARBA" id="ARBA00022679"/>
    </source>
</evidence>
<feature type="domain" description="Histidine kinase" evidence="7">
    <location>
        <begin position="171"/>
        <end position="389"/>
    </location>
</feature>
<dbReference type="PRINTS" id="PR00344">
    <property type="entry name" value="BCTRLSENSOR"/>
</dbReference>
<accession>A0A3B1BJP4</accession>
<comment type="catalytic activity">
    <reaction evidence="1">
        <text>ATP + protein L-histidine = ADP + protein N-phospho-L-histidine.</text>
        <dbReference type="EC" id="2.7.13.3"/>
    </reaction>
</comment>
<dbReference type="SUPFAM" id="SSF47384">
    <property type="entry name" value="Homodimeric domain of signal transducing histidine kinase"/>
    <property type="match status" value="1"/>
</dbReference>
<dbReference type="SMART" id="SM00387">
    <property type="entry name" value="HATPase_c"/>
    <property type="match status" value="1"/>
</dbReference>
<dbReference type="SMART" id="SM00388">
    <property type="entry name" value="HisKA"/>
    <property type="match status" value="1"/>
</dbReference>
<name>A0A3B1BJP4_9ZZZZ</name>
<evidence type="ECO:0000259" key="7">
    <source>
        <dbReference type="PROSITE" id="PS50109"/>
    </source>
</evidence>
<dbReference type="AlphaFoldDB" id="A0A3B1BJP4"/>
<evidence type="ECO:0000256" key="5">
    <source>
        <dbReference type="ARBA" id="ARBA00022777"/>
    </source>
</evidence>
<dbReference type="FunFam" id="3.30.565.10:FF:000006">
    <property type="entry name" value="Sensor histidine kinase WalK"/>
    <property type="match status" value="1"/>
</dbReference>
<dbReference type="EC" id="2.7.13.3" evidence="2"/>
<dbReference type="SUPFAM" id="SSF55874">
    <property type="entry name" value="ATPase domain of HSP90 chaperone/DNA topoisomerase II/histidine kinase"/>
    <property type="match status" value="1"/>
</dbReference>
<dbReference type="InterPro" id="IPR036890">
    <property type="entry name" value="HATPase_C_sf"/>
</dbReference>